<dbReference type="InterPro" id="IPR000866">
    <property type="entry name" value="AhpC/TSA"/>
</dbReference>
<feature type="signal peptide" evidence="5">
    <location>
        <begin position="1"/>
        <end position="18"/>
    </location>
</feature>
<evidence type="ECO:0000259" key="6">
    <source>
        <dbReference type="PROSITE" id="PS51352"/>
    </source>
</evidence>
<dbReference type="PANTHER" id="PTHR42852:SF6">
    <property type="entry name" value="THIOL:DISULFIDE INTERCHANGE PROTEIN DSBE"/>
    <property type="match status" value="1"/>
</dbReference>
<sequence length="358" mass="39239">MNKISLLLALVLPLCTMAQKLTLTGSVEGLPDNTPVVLIDLENGSSPLGETRSKAGNFVLSTKLEAATLLGLMVADTMKTAVFLGNENVKVSGSVKTKIDDWKFTGSKTQDAFTEFQDQFIPKFEKIDQLGMQLQSNTANPGLNNAMKAQIDDIQNSVDKFISKHPSSPVSAMVILSTIGFTEDVSVLEKRAKVLTGEAMSSAIGGQLKKALVDARFNAVGSIATDFSQKDTSGREVSLAQFRGKYVLVDFWASWCGPCRRENVNLVKTFKKYKDKNFTVLGVSLDEEADRWLAAIKKDELTWTQVSDLKGWENEVAQKYRITAIPRNLLVGPDGKILAKDLRGEDLDQKLAALLDKK</sequence>
<reference evidence="7 8" key="1">
    <citation type="submission" date="2021-11" db="EMBL/GenBank/DDBJ databases">
        <title>Genomic of Niabella pedocola.</title>
        <authorList>
            <person name="Wu T."/>
        </authorList>
    </citation>
    <scope>NUCLEOTIDE SEQUENCE [LARGE SCALE GENOMIC DNA]</scope>
    <source>
        <strain evidence="7 8">JCM 31011</strain>
    </source>
</reference>
<protein>
    <submittedName>
        <fullName evidence="7">AhpC/TSA family protein</fullName>
    </submittedName>
</protein>
<comment type="subcellular location">
    <subcellularLocation>
        <location evidence="1">Cell envelope</location>
    </subcellularLocation>
</comment>
<proteinExistence type="predicted"/>
<evidence type="ECO:0000256" key="2">
    <source>
        <dbReference type="ARBA" id="ARBA00022748"/>
    </source>
</evidence>
<keyword evidence="5" id="KW-0732">Signal</keyword>
<dbReference type="InterPro" id="IPR013766">
    <property type="entry name" value="Thioredoxin_domain"/>
</dbReference>
<dbReference type="Gene3D" id="3.40.30.10">
    <property type="entry name" value="Glutaredoxin"/>
    <property type="match status" value="1"/>
</dbReference>
<evidence type="ECO:0000313" key="7">
    <source>
        <dbReference type="EMBL" id="MCD2426044.1"/>
    </source>
</evidence>
<keyword evidence="3" id="KW-1015">Disulfide bond</keyword>
<dbReference type="RefSeq" id="WP_231008634.1">
    <property type="nucleotide sequence ID" value="NZ_JAJNEC010000008.1"/>
</dbReference>
<dbReference type="PANTHER" id="PTHR42852">
    <property type="entry name" value="THIOL:DISULFIDE INTERCHANGE PROTEIN DSBE"/>
    <property type="match status" value="1"/>
</dbReference>
<evidence type="ECO:0000256" key="5">
    <source>
        <dbReference type="SAM" id="SignalP"/>
    </source>
</evidence>
<evidence type="ECO:0000313" key="8">
    <source>
        <dbReference type="Proteomes" id="UP001199816"/>
    </source>
</evidence>
<evidence type="ECO:0000256" key="1">
    <source>
        <dbReference type="ARBA" id="ARBA00004196"/>
    </source>
</evidence>
<dbReference type="SUPFAM" id="SSF52833">
    <property type="entry name" value="Thioredoxin-like"/>
    <property type="match status" value="1"/>
</dbReference>
<dbReference type="PROSITE" id="PS00194">
    <property type="entry name" value="THIOREDOXIN_1"/>
    <property type="match status" value="1"/>
</dbReference>
<evidence type="ECO:0000256" key="3">
    <source>
        <dbReference type="ARBA" id="ARBA00023157"/>
    </source>
</evidence>
<evidence type="ECO:0000256" key="4">
    <source>
        <dbReference type="ARBA" id="ARBA00023284"/>
    </source>
</evidence>
<dbReference type="Pfam" id="PF14289">
    <property type="entry name" value="DUF4369"/>
    <property type="match status" value="1"/>
</dbReference>
<gene>
    <name evidence="7" type="ORF">LQ567_24885</name>
</gene>
<dbReference type="InterPro" id="IPR025380">
    <property type="entry name" value="DUF4369"/>
</dbReference>
<dbReference type="Pfam" id="PF00578">
    <property type="entry name" value="AhpC-TSA"/>
    <property type="match status" value="1"/>
</dbReference>
<dbReference type="InterPro" id="IPR017937">
    <property type="entry name" value="Thioredoxin_CS"/>
</dbReference>
<feature type="chain" id="PRO_5047055136" evidence="5">
    <location>
        <begin position="19"/>
        <end position="358"/>
    </location>
</feature>
<comment type="caution">
    <text evidence="7">The sequence shown here is derived from an EMBL/GenBank/DDBJ whole genome shotgun (WGS) entry which is preliminary data.</text>
</comment>
<dbReference type="InterPro" id="IPR036249">
    <property type="entry name" value="Thioredoxin-like_sf"/>
</dbReference>
<dbReference type="Proteomes" id="UP001199816">
    <property type="component" value="Unassembled WGS sequence"/>
</dbReference>
<dbReference type="EMBL" id="JAJNEC010000008">
    <property type="protein sequence ID" value="MCD2426044.1"/>
    <property type="molecule type" value="Genomic_DNA"/>
</dbReference>
<dbReference type="InterPro" id="IPR050553">
    <property type="entry name" value="Thioredoxin_ResA/DsbE_sf"/>
</dbReference>
<dbReference type="PROSITE" id="PS51352">
    <property type="entry name" value="THIOREDOXIN_2"/>
    <property type="match status" value="1"/>
</dbReference>
<keyword evidence="4" id="KW-0676">Redox-active center</keyword>
<organism evidence="7 8">
    <name type="scientific">Niabella pedocola</name>
    <dbReference type="NCBI Taxonomy" id="1752077"/>
    <lineage>
        <taxon>Bacteria</taxon>
        <taxon>Pseudomonadati</taxon>
        <taxon>Bacteroidota</taxon>
        <taxon>Chitinophagia</taxon>
        <taxon>Chitinophagales</taxon>
        <taxon>Chitinophagaceae</taxon>
        <taxon>Niabella</taxon>
    </lineage>
</organism>
<keyword evidence="2" id="KW-0201">Cytochrome c-type biogenesis</keyword>
<dbReference type="CDD" id="cd02966">
    <property type="entry name" value="TlpA_like_family"/>
    <property type="match status" value="1"/>
</dbReference>
<keyword evidence="8" id="KW-1185">Reference proteome</keyword>
<accession>A0ABS8PY90</accession>
<feature type="domain" description="Thioredoxin" evidence="6">
    <location>
        <begin position="218"/>
        <end position="358"/>
    </location>
</feature>
<name>A0ABS8PY90_9BACT</name>